<dbReference type="SUPFAM" id="SSF52980">
    <property type="entry name" value="Restriction endonuclease-like"/>
    <property type="match status" value="1"/>
</dbReference>
<dbReference type="RefSeq" id="WP_317835275.1">
    <property type="nucleotide sequence ID" value="NZ_CP136920.1"/>
</dbReference>
<keyword evidence="4" id="KW-1185">Reference proteome</keyword>
<dbReference type="InterPro" id="IPR011335">
    <property type="entry name" value="Restrct_endonuc-II-like"/>
</dbReference>
<protein>
    <recommendedName>
        <fullName evidence="2">UPF0102 protein RZN69_06565</fullName>
    </recommendedName>
</protein>
<dbReference type="InterPro" id="IPR003509">
    <property type="entry name" value="UPF0102_YraN-like"/>
</dbReference>
<dbReference type="PANTHER" id="PTHR34039:SF1">
    <property type="entry name" value="UPF0102 PROTEIN YRAN"/>
    <property type="match status" value="1"/>
</dbReference>
<reference evidence="3 4" key="1">
    <citation type="submission" date="2023-10" db="EMBL/GenBank/DDBJ databases">
        <title>Rubellicoccus peritrichatus gen. nov., sp. nov., isolated from an algae of coral reef tank.</title>
        <authorList>
            <person name="Luo J."/>
        </authorList>
    </citation>
    <scope>NUCLEOTIDE SEQUENCE [LARGE SCALE GENOMIC DNA]</scope>
    <source>
        <strain evidence="3 4">CR14</strain>
    </source>
</reference>
<dbReference type="PANTHER" id="PTHR34039">
    <property type="entry name" value="UPF0102 PROTEIN YRAN"/>
    <property type="match status" value="1"/>
</dbReference>
<evidence type="ECO:0000313" key="4">
    <source>
        <dbReference type="Proteomes" id="UP001304300"/>
    </source>
</evidence>
<comment type="similarity">
    <text evidence="1 2">Belongs to the UPF0102 family.</text>
</comment>
<dbReference type="KEGG" id="puo:RZN69_06565"/>
<dbReference type="Pfam" id="PF02021">
    <property type="entry name" value="UPF0102"/>
    <property type="match status" value="1"/>
</dbReference>
<dbReference type="Proteomes" id="UP001304300">
    <property type="component" value="Chromosome"/>
</dbReference>
<dbReference type="EMBL" id="CP136920">
    <property type="protein sequence ID" value="WOO42748.1"/>
    <property type="molecule type" value="Genomic_DNA"/>
</dbReference>
<name>A0AAQ3LFE8_9BACT</name>
<evidence type="ECO:0000256" key="2">
    <source>
        <dbReference type="HAMAP-Rule" id="MF_00048"/>
    </source>
</evidence>
<evidence type="ECO:0000313" key="3">
    <source>
        <dbReference type="EMBL" id="WOO42748.1"/>
    </source>
</evidence>
<gene>
    <name evidence="3" type="ORF">RZN69_06565</name>
</gene>
<dbReference type="InterPro" id="IPR011856">
    <property type="entry name" value="tRNA_endonuc-like_dom_sf"/>
</dbReference>
<proteinExistence type="inferred from homology"/>
<accession>A0AAQ3LFE8</accession>
<dbReference type="GO" id="GO:0003676">
    <property type="term" value="F:nucleic acid binding"/>
    <property type="evidence" value="ECO:0007669"/>
    <property type="project" value="InterPro"/>
</dbReference>
<dbReference type="Gene3D" id="3.40.1350.10">
    <property type="match status" value="1"/>
</dbReference>
<organism evidence="3 4">
    <name type="scientific">Rubellicoccus peritrichatus</name>
    <dbReference type="NCBI Taxonomy" id="3080537"/>
    <lineage>
        <taxon>Bacteria</taxon>
        <taxon>Pseudomonadati</taxon>
        <taxon>Verrucomicrobiota</taxon>
        <taxon>Opitutia</taxon>
        <taxon>Puniceicoccales</taxon>
        <taxon>Cerasicoccaceae</taxon>
        <taxon>Rubellicoccus</taxon>
    </lineage>
</organism>
<dbReference type="HAMAP" id="MF_00048">
    <property type="entry name" value="UPF0102"/>
    <property type="match status" value="1"/>
</dbReference>
<dbReference type="AlphaFoldDB" id="A0AAQ3LFE8"/>
<evidence type="ECO:0000256" key="1">
    <source>
        <dbReference type="ARBA" id="ARBA00006738"/>
    </source>
</evidence>
<sequence length="159" mass="18291">MKQLVSLEAFAHDGEMPLSEFIRSILRTRLHPEKSDRAARGKLGEREAASALKKKGYRILARNWREGRDEIDLVCLVEKTMVFVEVRTRAEDALVGGYHSVTQRKKAALRRVCTAYLRGLRQKPAHIRFDIVEVRLCQGDKISLNHHENIPLFGKNYQP</sequence>